<dbReference type="PANTHER" id="PTHR47123:SF15">
    <property type="entry name" value="F-BOX PROTEIN SKIP23"/>
    <property type="match status" value="1"/>
</dbReference>
<keyword evidence="3" id="KW-1185">Reference proteome</keyword>
<dbReference type="Pfam" id="PF03478">
    <property type="entry name" value="Beta-prop_KIB1-4"/>
    <property type="match status" value="1"/>
</dbReference>
<feature type="domain" description="KIB1-4 beta-propeller" evidence="1">
    <location>
        <begin position="90"/>
        <end position="370"/>
    </location>
</feature>
<comment type="caution">
    <text evidence="2">The sequence shown here is derived from an EMBL/GenBank/DDBJ whole genome shotgun (WGS) entry which is preliminary data.</text>
</comment>
<organism evidence="2 3">
    <name type="scientific">Tripterygium wilfordii</name>
    <name type="common">Thunder God vine</name>
    <dbReference type="NCBI Taxonomy" id="458696"/>
    <lineage>
        <taxon>Eukaryota</taxon>
        <taxon>Viridiplantae</taxon>
        <taxon>Streptophyta</taxon>
        <taxon>Embryophyta</taxon>
        <taxon>Tracheophyta</taxon>
        <taxon>Spermatophyta</taxon>
        <taxon>Magnoliopsida</taxon>
        <taxon>eudicotyledons</taxon>
        <taxon>Gunneridae</taxon>
        <taxon>Pentapetalae</taxon>
        <taxon>rosids</taxon>
        <taxon>fabids</taxon>
        <taxon>Celastrales</taxon>
        <taxon>Celastraceae</taxon>
        <taxon>Tripterygium</taxon>
    </lineage>
</organism>
<evidence type="ECO:0000313" key="3">
    <source>
        <dbReference type="Proteomes" id="UP000593562"/>
    </source>
</evidence>
<protein>
    <submittedName>
        <fullName evidence="2">F-box protein SKIP23</fullName>
    </submittedName>
</protein>
<dbReference type="PANTHER" id="PTHR47123">
    <property type="entry name" value="F-BOX PROTEIN SKIP23"/>
    <property type="match status" value="1"/>
</dbReference>
<dbReference type="Gene3D" id="1.20.1280.50">
    <property type="match status" value="1"/>
</dbReference>
<dbReference type="InterPro" id="IPR051304">
    <property type="entry name" value="SCF_F-box_domain"/>
</dbReference>
<gene>
    <name evidence="2" type="ORF">HS088_TW22G00817</name>
</gene>
<dbReference type="Proteomes" id="UP000593562">
    <property type="component" value="Unassembled WGS sequence"/>
</dbReference>
<sequence length="413" mass="46857">MTSPSLDPRGILSKRFMNFLEKKKTVNMAGWAELPGDLLLLIAKTLETQMDYLRFRSVCPSWRSAAPPKPRDLLGHSSVSDNSSTCSNNYHVSKRTIYLIESPERTHQNQPSTQQWLIKVEEDVSGRMHLLHPLCNSTFKTLHFPRVIDLLNTRVYQLGHEYDRQYRTNYKPANDPSRGTSQFLHMGKVAFMGLSCDSDEYVLLGPSSSGGLTMFNSRDNQWTELGDQCSQYVNVIAFHGKFYAIDKIGMASIIDPNCSSNLTSIEPLSFGDDTKNFLVESSGDLLLVNMYISSWVRQYWDFKPIDNNSIFSITVFKLDGQIWEPVKSLGDSVLFLSEQSSFAASAASHLSGVQGNCIIFRYDSFMYSEEEDDQSKMSSTYVFDLEDGNIKCAKEKPEYSNLFWPPPDWVTSV</sequence>
<dbReference type="InterPro" id="IPR005174">
    <property type="entry name" value="KIB1-4_b-propeller"/>
</dbReference>
<reference evidence="2 3" key="1">
    <citation type="journal article" date="2020" name="Nat. Commun.">
        <title>Genome of Tripterygium wilfordii and identification of cytochrome P450 involved in triptolide biosynthesis.</title>
        <authorList>
            <person name="Tu L."/>
            <person name="Su P."/>
            <person name="Zhang Z."/>
            <person name="Gao L."/>
            <person name="Wang J."/>
            <person name="Hu T."/>
            <person name="Zhou J."/>
            <person name="Zhang Y."/>
            <person name="Zhao Y."/>
            <person name="Liu Y."/>
            <person name="Song Y."/>
            <person name="Tong Y."/>
            <person name="Lu Y."/>
            <person name="Yang J."/>
            <person name="Xu C."/>
            <person name="Jia M."/>
            <person name="Peters R.J."/>
            <person name="Huang L."/>
            <person name="Gao W."/>
        </authorList>
    </citation>
    <scope>NUCLEOTIDE SEQUENCE [LARGE SCALE GENOMIC DNA]</scope>
    <source>
        <strain evidence="3">cv. XIE 37</strain>
        <tissue evidence="2">Leaf</tissue>
    </source>
</reference>
<dbReference type="EMBL" id="JAAARO010000022">
    <property type="protein sequence ID" value="KAF5727130.1"/>
    <property type="molecule type" value="Genomic_DNA"/>
</dbReference>
<accession>A0A7J7BYY7</accession>
<proteinExistence type="predicted"/>
<dbReference type="SUPFAM" id="SSF101898">
    <property type="entry name" value="NHL repeat"/>
    <property type="match status" value="1"/>
</dbReference>
<evidence type="ECO:0000313" key="2">
    <source>
        <dbReference type="EMBL" id="KAF5727130.1"/>
    </source>
</evidence>
<name>A0A7J7BYY7_TRIWF</name>
<dbReference type="AlphaFoldDB" id="A0A7J7BYY7"/>
<dbReference type="InParanoid" id="A0A7J7BYY7"/>
<evidence type="ECO:0000259" key="1">
    <source>
        <dbReference type="Pfam" id="PF03478"/>
    </source>
</evidence>